<dbReference type="InterPro" id="IPR008030">
    <property type="entry name" value="NmrA-like"/>
</dbReference>
<dbReference type="AlphaFoldDB" id="A0AAE3U1W1"/>
<dbReference type="Proteomes" id="UP001161580">
    <property type="component" value="Unassembled WGS sequence"/>
</dbReference>
<dbReference type="InterPro" id="IPR051207">
    <property type="entry name" value="ComplexI_NDUFA9_subunit"/>
</dbReference>
<dbReference type="EMBL" id="JALDYZ010000003">
    <property type="protein sequence ID" value="MDI7922062.1"/>
    <property type="molecule type" value="Genomic_DNA"/>
</dbReference>
<evidence type="ECO:0000259" key="1">
    <source>
        <dbReference type="Pfam" id="PF05368"/>
    </source>
</evidence>
<protein>
    <submittedName>
        <fullName evidence="2">SDR family oxidoreductase</fullName>
    </submittedName>
</protein>
<comment type="caution">
    <text evidence="2">The sequence shown here is derived from an EMBL/GenBank/DDBJ whole genome shotgun (WGS) entry which is preliminary data.</text>
</comment>
<dbReference type="PANTHER" id="PTHR12126:SF11">
    <property type="entry name" value="NADH DEHYDROGENASE [UBIQUINONE] 1 ALPHA SUBCOMPLEX SUBUNIT 9, MITOCHONDRIAL"/>
    <property type="match status" value="1"/>
</dbReference>
<accession>A0AAE3U1W1</accession>
<evidence type="ECO:0000313" key="2">
    <source>
        <dbReference type="EMBL" id="MDI7922062.1"/>
    </source>
</evidence>
<reference evidence="2" key="1">
    <citation type="submission" date="2022-03" db="EMBL/GenBank/DDBJ databases">
        <title>Fererhizobium litorale gen. nov., sp. nov., isolated from sandy sediments of the Sea of Japan seashore.</title>
        <authorList>
            <person name="Romanenko L."/>
            <person name="Kurilenko V."/>
            <person name="Otstavnykh N."/>
            <person name="Svetashev V."/>
            <person name="Tekutyeva L."/>
            <person name="Isaeva M."/>
            <person name="Mikhailov V."/>
        </authorList>
    </citation>
    <scope>NUCLEOTIDE SEQUENCE</scope>
    <source>
        <strain evidence="2">KMM 9576</strain>
    </source>
</reference>
<organism evidence="2 3">
    <name type="scientific">Ferirhizobium litorale</name>
    <dbReference type="NCBI Taxonomy" id="2927786"/>
    <lineage>
        <taxon>Bacteria</taxon>
        <taxon>Pseudomonadati</taxon>
        <taxon>Pseudomonadota</taxon>
        <taxon>Alphaproteobacteria</taxon>
        <taxon>Hyphomicrobiales</taxon>
        <taxon>Rhizobiaceae</taxon>
        <taxon>Ferirhizobium</taxon>
    </lineage>
</organism>
<feature type="domain" description="NmrA-like" evidence="1">
    <location>
        <begin position="21"/>
        <end position="197"/>
    </location>
</feature>
<keyword evidence="3" id="KW-1185">Reference proteome</keyword>
<proteinExistence type="predicted"/>
<sequence length="270" mass="29336">MSPKPLLLVEQQSAMRLRGDMKITVVGASGMMGSKVVRELERDGQDVTQASTRTGVDAFTGHGLAAAFADAEVVIDLTDTGSFGNRDALEFFRQAGKNMLRAAKEAGVGHYIALSVVGTDRLVENDYFRAKMVQENLVRASGLPHTIIRSTQFLEYFEGIINSTADERGLRLPPAMVQPIAADETATWISRIAVGAARRAVIEIAGPEAIELNELARELLTATQDPRPISVEADAPYFGVELAKDTLLPNEHALEGTVTFHDWLYRAVLA</sequence>
<dbReference type="Pfam" id="PF05368">
    <property type="entry name" value="NmrA"/>
    <property type="match status" value="1"/>
</dbReference>
<dbReference type="SUPFAM" id="SSF51735">
    <property type="entry name" value="NAD(P)-binding Rossmann-fold domains"/>
    <property type="match status" value="1"/>
</dbReference>
<dbReference type="Gene3D" id="3.40.50.720">
    <property type="entry name" value="NAD(P)-binding Rossmann-like Domain"/>
    <property type="match status" value="1"/>
</dbReference>
<dbReference type="PANTHER" id="PTHR12126">
    <property type="entry name" value="NADH-UBIQUINONE OXIDOREDUCTASE 39 KDA SUBUNIT-RELATED"/>
    <property type="match status" value="1"/>
</dbReference>
<evidence type="ECO:0000313" key="3">
    <source>
        <dbReference type="Proteomes" id="UP001161580"/>
    </source>
</evidence>
<dbReference type="GO" id="GO:0044877">
    <property type="term" value="F:protein-containing complex binding"/>
    <property type="evidence" value="ECO:0007669"/>
    <property type="project" value="TreeGrafter"/>
</dbReference>
<dbReference type="InterPro" id="IPR036291">
    <property type="entry name" value="NAD(P)-bd_dom_sf"/>
</dbReference>
<gene>
    <name evidence="2" type="ORF">MRS75_08160</name>
</gene>
<name>A0AAE3U1W1_9HYPH</name>